<dbReference type="PANTHER" id="PTHR13817">
    <property type="entry name" value="TITIN"/>
    <property type="match status" value="1"/>
</dbReference>
<keyword evidence="1" id="KW-0677">Repeat</keyword>
<evidence type="ECO:0000313" key="4">
    <source>
        <dbReference type="EMBL" id="CAG2257231.1"/>
    </source>
</evidence>
<comment type="caution">
    <text evidence="4">The sequence shown here is derived from an EMBL/GenBank/DDBJ whole genome shotgun (WGS) entry which is preliminary data.</text>
</comment>
<dbReference type="AlphaFoldDB" id="A0A8S3VH23"/>
<organism evidence="4 5">
    <name type="scientific">Mytilus edulis</name>
    <name type="common">Blue mussel</name>
    <dbReference type="NCBI Taxonomy" id="6550"/>
    <lineage>
        <taxon>Eukaryota</taxon>
        <taxon>Metazoa</taxon>
        <taxon>Spiralia</taxon>
        <taxon>Lophotrochozoa</taxon>
        <taxon>Mollusca</taxon>
        <taxon>Bivalvia</taxon>
        <taxon>Autobranchia</taxon>
        <taxon>Pteriomorphia</taxon>
        <taxon>Mytilida</taxon>
        <taxon>Mytiloidea</taxon>
        <taxon>Mytilidae</taxon>
        <taxon>Mytilinae</taxon>
        <taxon>Mytilus</taxon>
    </lineage>
</organism>
<evidence type="ECO:0000256" key="1">
    <source>
        <dbReference type="ARBA" id="ARBA00022737"/>
    </source>
</evidence>
<keyword evidence="5" id="KW-1185">Reference proteome</keyword>
<dbReference type="PROSITE" id="PS50853">
    <property type="entry name" value="FN3"/>
    <property type="match status" value="3"/>
</dbReference>
<dbReference type="SUPFAM" id="SSF49265">
    <property type="entry name" value="Fibronectin type III"/>
    <property type="match status" value="2"/>
</dbReference>
<dbReference type="Proteomes" id="UP000683360">
    <property type="component" value="Unassembled WGS sequence"/>
</dbReference>
<name>A0A8S3VH23_MYTED</name>
<gene>
    <name evidence="4" type="ORF">MEDL_68407</name>
</gene>
<protein>
    <recommendedName>
        <fullName evidence="3">Fibronectin type-III domain-containing protein</fullName>
    </recommendedName>
</protein>
<dbReference type="EMBL" id="CAJPWZ010003321">
    <property type="protein sequence ID" value="CAG2257231.1"/>
    <property type="molecule type" value="Genomic_DNA"/>
</dbReference>
<evidence type="ECO:0000259" key="3">
    <source>
        <dbReference type="PROSITE" id="PS50853"/>
    </source>
</evidence>
<dbReference type="InterPro" id="IPR013783">
    <property type="entry name" value="Ig-like_fold"/>
</dbReference>
<dbReference type="Gene3D" id="2.60.40.10">
    <property type="entry name" value="Immunoglobulins"/>
    <property type="match status" value="3"/>
</dbReference>
<dbReference type="SMART" id="SM00060">
    <property type="entry name" value="FN3"/>
    <property type="match status" value="3"/>
</dbReference>
<feature type="domain" description="Fibronectin type-III" evidence="3">
    <location>
        <begin position="357"/>
        <end position="452"/>
    </location>
</feature>
<feature type="domain" description="Fibronectin type-III" evidence="3">
    <location>
        <begin position="257"/>
        <end position="355"/>
    </location>
</feature>
<evidence type="ECO:0000313" key="5">
    <source>
        <dbReference type="Proteomes" id="UP000683360"/>
    </source>
</evidence>
<dbReference type="Pfam" id="PF00041">
    <property type="entry name" value="fn3"/>
    <property type="match status" value="3"/>
</dbReference>
<dbReference type="InterPro" id="IPR050964">
    <property type="entry name" value="Striated_Muscle_Regulatory"/>
</dbReference>
<dbReference type="CDD" id="cd00063">
    <property type="entry name" value="FN3"/>
    <property type="match status" value="3"/>
</dbReference>
<reference evidence="4" key="1">
    <citation type="submission" date="2021-03" db="EMBL/GenBank/DDBJ databases">
        <authorList>
            <person name="Bekaert M."/>
        </authorList>
    </citation>
    <scope>NUCLEOTIDE SEQUENCE</scope>
</reference>
<evidence type="ECO:0000256" key="2">
    <source>
        <dbReference type="SAM" id="MobiDB-lite"/>
    </source>
</evidence>
<accession>A0A8S3VH23</accession>
<dbReference type="PANTHER" id="PTHR13817:SF173">
    <property type="entry name" value="FRAZZLED"/>
    <property type="match status" value="1"/>
</dbReference>
<feature type="region of interest" description="Disordered" evidence="2">
    <location>
        <begin position="167"/>
        <end position="230"/>
    </location>
</feature>
<feature type="compositionally biased region" description="Low complexity" evidence="2">
    <location>
        <begin position="167"/>
        <end position="218"/>
    </location>
</feature>
<sequence length="453" mass="48947">MLIFPKHNTAPFKTYKSKDVSGATTDNVEIFPIVPGFSYIISVKELTVNGALSNPTFINYTHPHTKPSAAPSNIHASTKRITSLTISWDALNVFTKNGDVKGYKVYYRGPGLKGTKSATVLGEANHEFTVTGLRPNSTYQFILQVVNDVGPGPYSGFIPISTLPSATTSTPLPTTTPTAIPKTTTTSTTTKTATKPTKTTTTTTIPKSTSSTTSESTTQRTTRFERQKNPSSQIIITTTLPRLTHTPITTLTFCGSDPSGIKVTTKSAKSIHVAWDTTNINCGYTITGYKVYFNSLSPIKTFKNKDVSGAATDNVEIFPIVPAFFYHIFVMALTANGRSPNPTSINYTHPHTKPTAPPSNIHASKKGFTSLTISWDALNVFTKNGDVKGYKIYYRGPGLAGTKSANVIGEANCQYTIAGLRPNSTYQFILQAINDVGPGKYSGFIPISTLPLR</sequence>
<dbReference type="OrthoDB" id="10253954at2759"/>
<feature type="domain" description="Fibronectin type-III" evidence="3">
    <location>
        <begin position="70"/>
        <end position="165"/>
    </location>
</feature>
<dbReference type="FunFam" id="2.60.40.10:FF:000028">
    <property type="entry name" value="Neuronal cell adhesion molecule"/>
    <property type="match status" value="1"/>
</dbReference>
<dbReference type="InterPro" id="IPR003961">
    <property type="entry name" value="FN3_dom"/>
</dbReference>
<dbReference type="InterPro" id="IPR036116">
    <property type="entry name" value="FN3_sf"/>
</dbReference>
<proteinExistence type="predicted"/>